<proteinExistence type="predicted"/>
<gene>
    <name evidence="1" type="ORF">BJX63DRAFT_114780</name>
</gene>
<dbReference type="EMBL" id="JBFXLT010000184">
    <property type="protein sequence ID" value="KAL2802415.1"/>
    <property type="molecule type" value="Genomic_DNA"/>
</dbReference>
<evidence type="ECO:0000313" key="2">
    <source>
        <dbReference type="Proteomes" id="UP001610334"/>
    </source>
</evidence>
<evidence type="ECO:0008006" key="3">
    <source>
        <dbReference type="Google" id="ProtNLM"/>
    </source>
</evidence>
<comment type="caution">
    <text evidence="1">The sequence shown here is derived from an EMBL/GenBank/DDBJ whole genome shotgun (WGS) entry which is preliminary data.</text>
</comment>
<accession>A0ABR4GTM0</accession>
<keyword evidence="2" id="KW-1185">Reference proteome</keyword>
<protein>
    <recommendedName>
        <fullName evidence="3">Secreted protein</fullName>
    </recommendedName>
</protein>
<reference evidence="1 2" key="1">
    <citation type="submission" date="2024-07" db="EMBL/GenBank/DDBJ databases">
        <title>Section-level genome sequencing and comparative genomics of Aspergillus sections Usti and Cavernicolus.</title>
        <authorList>
            <consortium name="Lawrence Berkeley National Laboratory"/>
            <person name="Nybo J.L."/>
            <person name="Vesth T.C."/>
            <person name="Theobald S."/>
            <person name="Frisvad J.C."/>
            <person name="Larsen T.O."/>
            <person name="Kjaerboelling I."/>
            <person name="Rothschild-Mancinelli K."/>
            <person name="Lyhne E.K."/>
            <person name="Kogle M.E."/>
            <person name="Barry K."/>
            <person name="Clum A."/>
            <person name="Na H."/>
            <person name="Ledsgaard L."/>
            <person name="Lin J."/>
            <person name="Lipzen A."/>
            <person name="Kuo A."/>
            <person name="Riley R."/>
            <person name="Mondo S."/>
            <person name="Labutti K."/>
            <person name="Haridas S."/>
            <person name="Pangalinan J."/>
            <person name="Salamov A.A."/>
            <person name="Simmons B.A."/>
            <person name="Magnuson J.K."/>
            <person name="Chen J."/>
            <person name="Drula E."/>
            <person name="Henrissat B."/>
            <person name="Wiebenga A."/>
            <person name="Lubbers R.J."/>
            <person name="Gomes A.C."/>
            <person name="Makela M.R."/>
            <person name="Stajich J."/>
            <person name="Grigoriev I.V."/>
            <person name="Mortensen U.H."/>
            <person name="De Vries R.P."/>
            <person name="Baker S.E."/>
            <person name="Andersen M.R."/>
        </authorList>
    </citation>
    <scope>NUCLEOTIDE SEQUENCE [LARGE SCALE GENOMIC DNA]</scope>
    <source>
        <strain evidence="1 2">CBS 588.65</strain>
    </source>
</reference>
<sequence length="119" mass="13714">MDSGPCCEAAWTWFSVWWMTCSLPPAMILLDGYRVMESVRIYSHCRMNTDACNEESPVLAIISRSIRNETVWICPTPTGKGVDTRPFSSLYLLLRRERRIPRAFEFRPKHLTVYGRGPG</sequence>
<dbReference type="Proteomes" id="UP001610334">
    <property type="component" value="Unassembled WGS sequence"/>
</dbReference>
<evidence type="ECO:0000313" key="1">
    <source>
        <dbReference type="EMBL" id="KAL2802415.1"/>
    </source>
</evidence>
<name>A0ABR4GTM0_9EURO</name>
<organism evidence="1 2">
    <name type="scientific">Aspergillus granulosus</name>
    <dbReference type="NCBI Taxonomy" id="176169"/>
    <lineage>
        <taxon>Eukaryota</taxon>
        <taxon>Fungi</taxon>
        <taxon>Dikarya</taxon>
        <taxon>Ascomycota</taxon>
        <taxon>Pezizomycotina</taxon>
        <taxon>Eurotiomycetes</taxon>
        <taxon>Eurotiomycetidae</taxon>
        <taxon>Eurotiales</taxon>
        <taxon>Aspergillaceae</taxon>
        <taxon>Aspergillus</taxon>
        <taxon>Aspergillus subgen. Nidulantes</taxon>
    </lineage>
</organism>